<dbReference type="PANTHER" id="PTHR43619:SF2">
    <property type="entry name" value="S-ADENOSYL-L-METHIONINE-DEPENDENT METHYLTRANSFERASES SUPERFAMILY PROTEIN"/>
    <property type="match status" value="1"/>
</dbReference>
<dbReference type="Pfam" id="PF04072">
    <property type="entry name" value="LCM"/>
    <property type="match status" value="1"/>
</dbReference>
<dbReference type="InterPro" id="IPR016874">
    <property type="entry name" value="TcmP-like"/>
</dbReference>
<dbReference type="Gene3D" id="3.40.50.150">
    <property type="entry name" value="Vaccinia Virus protein VP39"/>
    <property type="match status" value="1"/>
</dbReference>
<dbReference type="EMBL" id="WMFL01000064">
    <property type="protein sequence ID" value="NJI02196.1"/>
    <property type="molecule type" value="Genomic_DNA"/>
</dbReference>
<sequence>MEKLNGIPESMLIPLAARALENKSERPIIVDKYSEMIFNKIDYDFNLISKDWTSQVGISVRTYILDKIVDSFIKKYDKVMIVNIGCGLDTRQKRLNIEHIPWVDIDVPDAIQIRKKFFYESEHHKMIAKSMFDYTWIEDIKKWHLYDKDAQMLVLFEGVLMYFDETEVKNILKHITDSFDQNGLSFAIECCSKTIANNTNKHKAVSKLQSKPVFKSGYNTIKETKKWIPSNVTIVKEYNYFDYFHSRWKMFGLYRYIPFLKNRFNNKIHFLTKNKQ</sequence>
<evidence type="ECO:0000313" key="3">
    <source>
        <dbReference type="EMBL" id="NJI02196.1"/>
    </source>
</evidence>
<keyword evidence="2" id="KW-0808">Transferase</keyword>
<dbReference type="AlphaFoldDB" id="A0AAW9YS41"/>
<accession>A0AAW9YS41</accession>
<name>A0AAW9YS41_9STAP</name>
<dbReference type="GO" id="GO:0008168">
    <property type="term" value="F:methyltransferase activity"/>
    <property type="evidence" value="ECO:0007669"/>
    <property type="project" value="UniProtKB-KW"/>
</dbReference>
<dbReference type="InterPro" id="IPR007213">
    <property type="entry name" value="Ppm1/Ppm2/Tcmp"/>
</dbReference>
<evidence type="ECO:0000256" key="1">
    <source>
        <dbReference type="ARBA" id="ARBA00022603"/>
    </source>
</evidence>
<dbReference type="GO" id="GO:0032259">
    <property type="term" value="P:methylation"/>
    <property type="evidence" value="ECO:0007669"/>
    <property type="project" value="UniProtKB-KW"/>
</dbReference>
<dbReference type="InterPro" id="IPR029063">
    <property type="entry name" value="SAM-dependent_MTases_sf"/>
</dbReference>
<reference evidence="3" key="1">
    <citation type="submission" date="2019-11" db="EMBL/GenBank/DDBJ databases">
        <title>Whole genome comparisons of Staphylococcus agnetis isolates from cattle and chickens.</title>
        <authorList>
            <person name="Rhoads D."/>
            <person name="Shwani A."/>
            <person name="Adkins P."/>
            <person name="Calcutt M."/>
            <person name="Middleton J."/>
        </authorList>
    </citation>
    <scope>NUCLEOTIDE SEQUENCE</scope>
    <source>
        <strain evidence="3">1387</strain>
    </source>
</reference>
<dbReference type="RefSeq" id="WP_165805137.1">
    <property type="nucleotide sequence ID" value="NZ_WMFL01000064.1"/>
</dbReference>
<evidence type="ECO:0000313" key="4">
    <source>
        <dbReference type="Proteomes" id="UP000646308"/>
    </source>
</evidence>
<proteinExistence type="predicted"/>
<dbReference type="SUPFAM" id="SSF53335">
    <property type="entry name" value="S-adenosyl-L-methionine-dependent methyltransferases"/>
    <property type="match status" value="1"/>
</dbReference>
<dbReference type="Proteomes" id="UP000646308">
    <property type="component" value="Unassembled WGS sequence"/>
</dbReference>
<dbReference type="PIRSF" id="PIRSF028177">
    <property type="entry name" value="Polyketide_synth_Omtfrase_TcmP"/>
    <property type="match status" value="1"/>
</dbReference>
<dbReference type="PANTHER" id="PTHR43619">
    <property type="entry name" value="S-ADENOSYL-L-METHIONINE-DEPENDENT METHYLTRANSFERASE YKTD-RELATED"/>
    <property type="match status" value="1"/>
</dbReference>
<organism evidence="3 4">
    <name type="scientific">Staphylococcus agnetis</name>
    <dbReference type="NCBI Taxonomy" id="985762"/>
    <lineage>
        <taxon>Bacteria</taxon>
        <taxon>Bacillati</taxon>
        <taxon>Bacillota</taxon>
        <taxon>Bacilli</taxon>
        <taxon>Bacillales</taxon>
        <taxon>Staphylococcaceae</taxon>
        <taxon>Staphylococcus</taxon>
    </lineage>
</organism>
<gene>
    <name evidence="3" type="ORF">GLV84_04895</name>
</gene>
<evidence type="ECO:0000256" key="2">
    <source>
        <dbReference type="ARBA" id="ARBA00022679"/>
    </source>
</evidence>
<protein>
    <submittedName>
        <fullName evidence="3">Class I SAM-dependent methyltransferase</fullName>
    </submittedName>
</protein>
<keyword evidence="1 3" id="KW-0489">Methyltransferase</keyword>
<comment type="caution">
    <text evidence="3">The sequence shown here is derived from an EMBL/GenBank/DDBJ whole genome shotgun (WGS) entry which is preliminary data.</text>
</comment>